<dbReference type="GO" id="GO:0015031">
    <property type="term" value="P:protein transport"/>
    <property type="evidence" value="ECO:0007669"/>
    <property type="project" value="UniProtKB-KW"/>
</dbReference>
<evidence type="ECO:0000256" key="5">
    <source>
        <dbReference type="ARBA" id="ARBA00022856"/>
    </source>
</evidence>
<name>A0A0D0BLW0_9AGAR</name>
<dbReference type="GO" id="GO:0016020">
    <property type="term" value="C:membrane"/>
    <property type="evidence" value="ECO:0007669"/>
    <property type="project" value="UniProtKB-SubCell"/>
</dbReference>
<dbReference type="EMBL" id="KN834906">
    <property type="protein sequence ID" value="KIK50374.1"/>
    <property type="molecule type" value="Genomic_DNA"/>
</dbReference>
<keyword evidence="5" id="KW-0571">Peptide transport</keyword>
<evidence type="ECO:0000256" key="8">
    <source>
        <dbReference type="ARBA" id="ARBA00023136"/>
    </source>
</evidence>
<dbReference type="AlphaFoldDB" id="A0A0D0BLW0"/>
<feature type="transmembrane region" description="Helical" evidence="9">
    <location>
        <begin position="20"/>
        <end position="45"/>
    </location>
</feature>
<keyword evidence="11" id="KW-1185">Reference proteome</keyword>
<evidence type="ECO:0000256" key="4">
    <source>
        <dbReference type="ARBA" id="ARBA00022692"/>
    </source>
</evidence>
<gene>
    <name evidence="10" type="ORF">GYMLUDRAFT_987805</name>
</gene>
<evidence type="ECO:0000256" key="7">
    <source>
        <dbReference type="ARBA" id="ARBA00022989"/>
    </source>
</evidence>
<protein>
    <submittedName>
        <fullName evidence="10">Uncharacterized protein</fullName>
    </submittedName>
</protein>
<dbReference type="InterPro" id="IPR004813">
    <property type="entry name" value="OPT"/>
</dbReference>
<keyword evidence="4 9" id="KW-0812">Transmembrane</keyword>
<evidence type="ECO:0000256" key="6">
    <source>
        <dbReference type="ARBA" id="ARBA00022927"/>
    </source>
</evidence>
<dbReference type="Pfam" id="PF03169">
    <property type="entry name" value="OPT"/>
    <property type="match status" value="1"/>
</dbReference>
<dbReference type="HOGENOM" id="CLU_175209_0_0_1"/>
<dbReference type="InterPro" id="IPR004648">
    <property type="entry name" value="Oligpept_transpt"/>
</dbReference>
<dbReference type="Proteomes" id="UP000053593">
    <property type="component" value="Unassembled WGS sequence"/>
</dbReference>
<dbReference type="PANTHER" id="PTHR22601">
    <property type="entry name" value="ISP4 LIKE PROTEIN"/>
    <property type="match status" value="1"/>
</dbReference>
<keyword evidence="6" id="KW-0653">Protein transport</keyword>
<keyword evidence="3" id="KW-0813">Transport</keyword>
<keyword evidence="7 9" id="KW-1133">Transmembrane helix</keyword>
<accession>A0A0D0BLW0</accession>
<comment type="subcellular location">
    <subcellularLocation>
        <location evidence="1">Membrane</location>
        <topology evidence="1">Multi-pass membrane protein</topology>
    </subcellularLocation>
</comment>
<evidence type="ECO:0000313" key="11">
    <source>
        <dbReference type="Proteomes" id="UP000053593"/>
    </source>
</evidence>
<evidence type="ECO:0000256" key="2">
    <source>
        <dbReference type="ARBA" id="ARBA00008807"/>
    </source>
</evidence>
<proteinExistence type="inferred from homology"/>
<dbReference type="GO" id="GO:0035673">
    <property type="term" value="F:oligopeptide transmembrane transporter activity"/>
    <property type="evidence" value="ECO:0007669"/>
    <property type="project" value="InterPro"/>
</dbReference>
<reference evidence="10 11" key="1">
    <citation type="submission" date="2014-04" db="EMBL/GenBank/DDBJ databases">
        <title>Evolutionary Origins and Diversification of the Mycorrhizal Mutualists.</title>
        <authorList>
            <consortium name="DOE Joint Genome Institute"/>
            <consortium name="Mycorrhizal Genomics Consortium"/>
            <person name="Kohler A."/>
            <person name="Kuo A."/>
            <person name="Nagy L.G."/>
            <person name="Floudas D."/>
            <person name="Copeland A."/>
            <person name="Barry K.W."/>
            <person name="Cichocki N."/>
            <person name="Veneault-Fourrey C."/>
            <person name="LaButti K."/>
            <person name="Lindquist E.A."/>
            <person name="Lipzen A."/>
            <person name="Lundell T."/>
            <person name="Morin E."/>
            <person name="Murat C."/>
            <person name="Riley R."/>
            <person name="Ohm R."/>
            <person name="Sun H."/>
            <person name="Tunlid A."/>
            <person name="Henrissat B."/>
            <person name="Grigoriev I.V."/>
            <person name="Hibbett D.S."/>
            <person name="Martin F."/>
        </authorList>
    </citation>
    <scope>NUCLEOTIDE SEQUENCE [LARGE SCALE GENOMIC DNA]</scope>
    <source>
        <strain evidence="10 11">FD-317 M1</strain>
    </source>
</reference>
<evidence type="ECO:0000256" key="1">
    <source>
        <dbReference type="ARBA" id="ARBA00004141"/>
    </source>
</evidence>
<organism evidence="10 11">
    <name type="scientific">Collybiopsis luxurians FD-317 M1</name>
    <dbReference type="NCBI Taxonomy" id="944289"/>
    <lineage>
        <taxon>Eukaryota</taxon>
        <taxon>Fungi</taxon>
        <taxon>Dikarya</taxon>
        <taxon>Basidiomycota</taxon>
        <taxon>Agaricomycotina</taxon>
        <taxon>Agaricomycetes</taxon>
        <taxon>Agaricomycetidae</taxon>
        <taxon>Agaricales</taxon>
        <taxon>Marasmiineae</taxon>
        <taxon>Omphalotaceae</taxon>
        <taxon>Collybiopsis</taxon>
        <taxon>Collybiopsis luxurians</taxon>
    </lineage>
</organism>
<sequence>MGFIFQCLIRRWHFSWWTKYNYVLSAVLDSGLAMSVVVIYFTYVLQYPRDGTVKQWWGNTVFLHSADRQGIPVLNLPISSAGTAKVAQPLAG</sequence>
<evidence type="ECO:0000256" key="9">
    <source>
        <dbReference type="SAM" id="Phobius"/>
    </source>
</evidence>
<keyword evidence="8 9" id="KW-0472">Membrane</keyword>
<dbReference type="OrthoDB" id="9986677at2759"/>
<evidence type="ECO:0000313" key="10">
    <source>
        <dbReference type="EMBL" id="KIK50374.1"/>
    </source>
</evidence>
<evidence type="ECO:0000256" key="3">
    <source>
        <dbReference type="ARBA" id="ARBA00022448"/>
    </source>
</evidence>
<comment type="similarity">
    <text evidence="2">Belongs to the oligopeptide OPT transporter family.</text>
</comment>